<proteinExistence type="predicted"/>
<dbReference type="Pfam" id="PF12697">
    <property type="entry name" value="Abhydrolase_6"/>
    <property type="match status" value="1"/>
</dbReference>
<accession>A0ABZ2PFH6</accession>
<dbReference type="SUPFAM" id="SSF53474">
    <property type="entry name" value="alpha/beta-Hydrolases"/>
    <property type="match status" value="1"/>
</dbReference>
<keyword evidence="3" id="KW-1185">Reference proteome</keyword>
<dbReference type="PANTHER" id="PTHR43798">
    <property type="entry name" value="MONOACYLGLYCEROL LIPASE"/>
    <property type="match status" value="1"/>
</dbReference>
<protein>
    <submittedName>
        <fullName evidence="2">Alpha/beta hydrolase</fullName>
    </submittedName>
</protein>
<dbReference type="EMBL" id="CP147846">
    <property type="protein sequence ID" value="WXG67862.1"/>
    <property type="molecule type" value="Genomic_DNA"/>
</dbReference>
<gene>
    <name evidence="2" type="ORF">WDS16_21970</name>
</gene>
<dbReference type="GO" id="GO:0016787">
    <property type="term" value="F:hydrolase activity"/>
    <property type="evidence" value="ECO:0007669"/>
    <property type="project" value="UniProtKB-KW"/>
</dbReference>
<dbReference type="InterPro" id="IPR000073">
    <property type="entry name" value="AB_hydrolase_1"/>
</dbReference>
<evidence type="ECO:0000313" key="2">
    <source>
        <dbReference type="EMBL" id="WXG67862.1"/>
    </source>
</evidence>
<dbReference type="Proteomes" id="UP001432000">
    <property type="component" value="Chromosome"/>
</dbReference>
<name>A0ABZ2PFH6_9NOCA</name>
<sequence length="297" mass="32584">MFHMKQRPHSTLQPPGRFLTVDGLETHVVVTGAGPTVVLCGGLGGNWFDWDDCARILSAFHTVVVFDRPGFGLSEPFPHGTTPTVAGEAHRILGVLDALELTTPAVVVGHSLAGFYAEAFARIEPERTAGVLLLDSSAERDPWAVIPKRIRVAAAYGLAKVSTASGMQRLLATTSRRILNQSIPPDGIPIETYDWIEQIYRTPSYLEAALVENFVYPDMAAELNTIRRRTSMHQKTLPVTVAAAHTGRRTPWGRAWLNKQRRLARYLDAKFTVVDGAHHHAMIDQPTVVAGLIAELV</sequence>
<keyword evidence="2" id="KW-0378">Hydrolase</keyword>
<reference evidence="2 3" key="1">
    <citation type="submission" date="2024-03" db="EMBL/GenBank/DDBJ databases">
        <title>Natural products discovery in diverse microorganisms through a two-stage MS feature dereplication strategy.</title>
        <authorList>
            <person name="Zhang R."/>
        </authorList>
    </citation>
    <scope>NUCLEOTIDE SEQUENCE [LARGE SCALE GENOMIC DNA]</scope>
    <source>
        <strain evidence="2 3">18930</strain>
    </source>
</reference>
<organism evidence="2 3">
    <name type="scientific">Rhodococcus sovatensis</name>
    <dbReference type="NCBI Taxonomy" id="1805840"/>
    <lineage>
        <taxon>Bacteria</taxon>
        <taxon>Bacillati</taxon>
        <taxon>Actinomycetota</taxon>
        <taxon>Actinomycetes</taxon>
        <taxon>Mycobacteriales</taxon>
        <taxon>Nocardiaceae</taxon>
        <taxon>Rhodococcus</taxon>
    </lineage>
</organism>
<dbReference type="Gene3D" id="3.40.50.1820">
    <property type="entry name" value="alpha/beta hydrolase"/>
    <property type="match status" value="1"/>
</dbReference>
<dbReference type="InterPro" id="IPR050266">
    <property type="entry name" value="AB_hydrolase_sf"/>
</dbReference>
<feature type="domain" description="AB hydrolase-1" evidence="1">
    <location>
        <begin position="37"/>
        <end position="290"/>
    </location>
</feature>
<dbReference type="PANTHER" id="PTHR43798:SF5">
    <property type="entry name" value="MONOACYLGLYCEROL LIPASE ABHD6"/>
    <property type="match status" value="1"/>
</dbReference>
<dbReference type="RefSeq" id="WP_338887677.1">
    <property type="nucleotide sequence ID" value="NZ_CP147846.1"/>
</dbReference>
<dbReference type="InterPro" id="IPR029058">
    <property type="entry name" value="AB_hydrolase_fold"/>
</dbReference>
<evidence type="ECO:0000313" key="3">
    <source>
        <dbReference type="Proteomes" id="UP001432000"/>
    </source>
</evidence>
<evidence type="ECO:0000259" key="1">
    <source>
        <dbReference type="Pfam" id="PF12697"/>
    </source>
</evidence>